<name>A0ACC3Z9N7_COLTU</name>
<accession>A0ACC3Z9N7</accession>
<gene>
    <name evidence="1" type="ORF">CTRU02_203592</name>
</gene>
<keyword evidence="2" id="KW-1185">Reference proteome</keyword>
<evidence type="ECO:0000313" key="2">
    <source>
        <dbReference type="Proteomes" id="UP000805649"/>
    </source>
</evidence>
<evidence type="ECO:0000313" key="1">
    <source>
        <dbReference type="EMBL" id="KAL0940829.1"/>
    </source>
</evidence>
<comment type="caution">
    <text evidence="1">The sequence shown here is derived from an EMBL/GenBank/DDBJ whole genome shotgun (WGS) entry which is preliminary data.</text>
</comment>
<dbReference type="EMBL" id="VUJX02000002">
    <property type="protein sequence ID" value="KAL0940829.1"/>
    <property type="molecule type" value="Genomic_DNA"/>
</dbReference>
<organism evidence="1 2">
    <name type="scientific">Colletotrichum truncatum</name>
    <name type="common">Anthracnose fungus</name>
    <name type="synonym">Colletotrichum capsici</name>
    <dbReference type="NCBI Taxonomy" id="5467"/>
    <lineage>
        <taxon>Eukaryota</taxon>
        <taxon>Fungi</taxon>
        <taxon>Dikarya</taxon>
        <taxon>Ascomycota</taxon>
        <taxon>Pezizomycotina</taxon>
        <taxon>Sordariomycetes</taxon>
        <taxon>Hypocreomycetidae</taxon>
        <taxon>Glomerellales</taxon>
        <taxon>Glomerellaceae</taxon>
        <taxon>Colletotrichum</taxon>
        <taxon>Colletotrichum truncatum species complex</taxon>
    </lineage>
</organism>
<reference evidence="1 2" key="1">
    <citation type="journal article" date="2020" name="Phytopathology">
        <title>Genome Sequence Resources of Colletotrichum truncatum, C. plurivorum, C. musicola, and C. sojae: Four Species Pathogenic to Soybean (Glycine max).</title>
        <authorList>
            <person name="Rogerio F."/>
            <person name="Boufleur T.R."/>
            <person name="Ciampi-Guillardi M."/>
            <person name="Sukno S.A."/>
            <person name="Thon M.R."/>
            <person name="Massola Junior N.S."/>
            <person name="Baroncelli R."/>
        </authorList>
    </citation>
    <scope>NUCLEOTIDE SEQUENCE [LARGE SCALE GENOMIC DNA]</scope>
    <source>
        <strain evidence="1 2">CMES1059</strain>
    </source>
</reference>
<sequence length="65" mass="6958">MSAKRGPRSAQGSGVPLPVVTQVEAAAKGREEVGSESKGPSDSGRCIVEAFDASWWRLTEVKREK</sequence>
<proteinExistence type="predicted"/>
<dbReference type="Proteomes" id="UP000805649">
    <property type="component" value="Unassembled WGS sequence"/>
</dbReference>
<protein>
    <submittedName>
        <fullName evidence="1">Uncharacterized protein</fullName>
    </submittedName>
</protein>